<evidence type="ECO:0000313" key="2">
    <source>
        <dbReference type="Proteomes" id="UP001215598"/>
    </source>
</evidence>
<gene>
    <name evidence="1" type="ORF">B0H16DRAFT_1454807</name>
</gene>
<evidence type="ECO:0000313" key="1">
    <source>
        <dbReference type="EMBL" id="KAJ7764271.1"/>
    </source>
</evidence>
<protein>
    <submittedName>
        <fullName evidence="1">Uncharacterized protein</fullName>
    </submittedName>
</protein>
<proteinExistence type="predicted"/>
<dbReference type="EMBL" id="JARKIB010000028">
    <property type="protein sequence ID" value="KAJ7764271.1"/>
    <property type="molecule type" value="Genomic_DNA"/>
</dbReference>
<reference evidence="1" key="1">
    <citation type="submission" date="2023-03" db="EMBL/GenBank/DDBJ databases">
        <title>Massive genome expansion in bonnet fungi (Mycena s.s.) driven by repeated elements and novel gene families across ecological guilds.</title>
        <authorList>
            <consortium name="Lawrence Berkeley National Laboratory"/>
            <person name="Harder C.B."/>
            <person name="Miyauchi S."/>
            <person name="Viragh M."/>
            <person name="Kuo A."/>
            <person name="Thoen E."/>
            <person name="Andreopoulos B."/>
            <person name="Lu D."/>
            <person name="Skrede I."/>
            <person name="Drula E."/>
            <person name="Henrissat B."/>
            <person name="Morin E."/>
            <person name="Kohler A."/>
            <person name="Barry K."/>
            <person name="LaButti K."/>
            <person name="Morin E."/>
            <person name="Salamov A."/>
            <person name="Lipzen A."/>
            <person name="Mereny Z."/>
            <person name="Hegedus B."/>
            <person name="Baldrian P."/>
            <person name="Stursova M."/>
            <person name="Weitz H."/>
            <person name="Taylor A."/>
            <person name="Grigoriev I.V."/>
            <person name="Nagy L.G."/>
            <person name="Martin F."/>
            <person name="Kauserud H."/>
        </authorList>
    </citation>
    <scope>NUCLEOTIDE SEQUENCE</scope>
    <source>
        <strain evidence="1">CBHHK182m</strain>
    </source>
</reference>
<sequence>MPRTARVPCSVFTDLYDCMDEESNSVYHTLLRQEPSQGYPVEDFAYTSLSGRINLAVESKSVAFMRAGPRLNCNSQITVQLKLFKIKKSNLCHHSRQVTPLSTRIAKLNEKVDFYSTRLWALAARQARATPASRWINTTNLSSSNFHRLWYFGDNLVHAQRRAPANGNDGWKRDHALGNAQHGLSATGMNRCHKLGQVNLWLGNKKRNRVAGAAGDGSYIRP</sequence>
<keyword evidence="2" id="KW-1185">Reference proteome</keyword>
<dbReference type="AlphaFoldDB" id="A0AAD7JK87"/>
<dbReference type="Proteomes" id="UP001215598">
    <property type="component" value="Unassembled WGS sequence"/>
</dbReference>
<comment type="caution">
    <text evidence="1">The sequence shown here is derived from an EMBL/GenBank/DDBJ whole genome shotgun (WGS) entry which is preliminary data.</text>
</comment>
<accession>A0AAD7JK87</accession>
<organism evidence="1 2">
    <name type="scientific">Mycena metata</name>
    <dbReference type="NCBI Taxonomy" id="1033252"/>
    <lineage>
        <taxon>Eukaryota</taxon>
        <taxon>Fungi</taxon>
        <taxon>Dikarya</taxon>
        <taxon>Basidiomycota</taxon>
        <taxon>Agaricomycotina</taxon>
        <taxon>Agaricomycetes</taxon>
        <taxon>Agaricomycetidae</taxon>
        <taxon>Agaricales</taxon>
        <taxon>Marasmiineae</taxon>
        <taxon>Mycenaceae</taxon>
        <taxon>Mycena</taxon>
    </lineage>
</organism>
<name>A0AAD7JK87_9AGAR</name>